<reference evidence="2" key="1">
    <citation type="submission" date="2019-02" db="EMBL/GenBank/DDBJ databases">
        <authorList>
            <person name="Gruber-Vodicka R. H."/>
            <person name="Seah K. B. B."/>
        </authorList>
    </citation>
    <scope>NUCLEOTIDE SEQUENCE</scope>
    <source>
        <strain evidence="2">BECK_BZ15</strain>
    </source>
</reference>
<gene>
    <name evidence="2" type="ORF">BECKFW1821A_GA0114235_101148</name>
</gene>
<dbReference type="AlphaFoldDB" id="A0A450S2P8"/>
<dbReference type="EMBL" id="CAADEW010000011">
    <property type="protein sequence ID" value="VFJ45912.1"/>
    <property type="molecule type" value="Genomic_DNA"/>
</dbReference>
<accession>A0A450S2P8</accession>
<proteinExistence type="predicted"/>
<dbReference type="InterPro" id="IPR057574">
    <property type="entry name" value="nSTAND_NTPase5_dom"/>
</dbReference>
<evidence type="ECO:0000259" key="1">
    <source>
        <dbReference type="Pfam" id="PF25199"/>
    </source>
</evidence>
<organism evidence="2">
    <name type="scientific">Candidatus Kentrum sp. FW</name>
    <dbReference type="NCBI Taxonomy" id="2126338"/>
    <lineage>
        <taxon>Bacteria</taxon>
        <taxon>Pseudomonadati</taxon>
        <taxon>Pseudomonadota</taxon>
        <taxon>Gammaproteobacteria</taxon>
        <taxon>Candidatus Kentrum</taxon>
    </lineage>
</organism>
<dbReference type="Pfam" id="PF25199">
    <property type="entry name" value="nSTAND_NTPase5"/>
    <property type="match status" value="1"/>
</dbReference>
<name>A0A450S2P8_9GAMM</name>
<feature type="domain" description="Novel STAND NTPase 5" evidence="1">
    <location>
        <begin position="263"/>
        <end position="329"/>
    </location>
</feature>
<sequence>MNLAALLTRYEKEHPQRALGGVRALTGFDYQLRVYLADFVQTLADSKEAAHLMEAFSDFAQNTPQGDTVFVQVKRTLTRGALSAAAVEFATIDHFLRSEGLPPEQLPRYRIIARFSELDTDPSWGEIKLPARYLEEQPLVDYWAGIIRDGRLDRPRIEPDPWWRLIAAVFHRMDRPFVFANAALEVALCRGELSAEAVRNEIAKLFTEHRRPLLAMAGTLGHALTDKDFQPAPPGKLQVGECPTLARLRKGQFMPRPRHVAAVRAELERHLETHADSDSHDQLTLFWITGRSGSGKSALLLQVMAEMVERGLRAIWLEDDSAGLLPLFASLRPDAGLPDDKLLELVFLDDICLFPARLCK</sequence>
<protein>
    <recommendedName>
        <fullName evidence="1">Novel STAND NTPase 5 domain-containing protein</fullName>
    </recommendedName>
</protein>
<evidence type="ECO:0000313" key="2">
    <source>
        <dbReference type="EMBL" id="VFJ45912.1"/>
    </source>
</evidence>